<evidence type="ECO:0000256" key="1">
    <source>
        <dbReference type="SAM" id="SignalP"/>
    </source>
</evidence>
<keyword evidence="3" id="KW-1185">Reference proteome</keyword>
<keyword evidence="1" id="KW-0732">Signal</keyword>
<evidence type="ECO:0000313" key="2">
    <source>
        <dbReference type="EMBL" id="GHG03028.1"/>
    </source>
</evidence>
<accession>A0ABQ3K4S0</accession>
<gene>
    <name evidence="2" type="ORF">GCM10017567_18050</name>
</gene>
<reference evidence="3" key="1">
    <citation type="journal article" date="2019" name="Int. J. Syst. Evol. Microbiol.">
        <title>The Global Catalogue of Microorganisms (GCM) 10K type strain sequencing project: providing services to taxonomists for standard genome sequencing and annotation.</title>
        <authorList>
            <consortium name="The Broad Institute Genomics Platform"/>
            <consortium name="The Broad Institute Genome Sequencing Center for Infectious Disease"/>
            <person name="Wu L."/>
            <person name="Ma J."/>
        </authorList>
    </citation>
    <scope>NUCLEOTIDE SEQUENCE [LARGE SCALE GENOMIC DNA]</scope>
    <source>
        <strain evidence="3">CGMCC 4.7680</strain>
    </source>
</reference>
<feature type="chain" id="PRO_5045904837" evidence="1">
    <location>
        <begin position="17"/>
        <end position="142"/>
    </location>
</feature>
<name>A0ABQ3K4S0_9PSEU</name>
<dbReference type="EMBL" id="BNAW01000005">
    <property type="protein sequence ID" value="GHG03028.1"/>
    <property type="molecule type" value="Genomic_DNA"/>
</dbReference>
<protein>
    <submittedName>
        <fullName evidence="2">Uncharacterized protein</fullName>
    </submittedName>
</protein>
<organism evidence="2 3">
    <name type="scientific">Amycolatopsis bullii</name>
    <dbReference type="NCBI Taxonomy" id="941987"/>
    <lineage>
        <taxon>Bacteria</taxon>
        <taxon>Bacillati</taxon>
        <taxon>Actinomycetota</taxon>
        <taxon>Actinomycetes</taxon>
        <taxon>Pseudonocardiales</taxon>
        <taxon>Pseudonocardiaceae</taxon>
        <taxon>Amycolatopsis</taxon>
    </lineage>
</organism>
<evidence type="ECO:0000313" key="3">
    <source>
        <dbReference type="Proteomes" id="UP000649955"/>
    </source>
</evidence>
<sequence length="142" mass="14708">MAAVAVPAVWAGPAGASTTAFPNDSWDISTDVSPLGLSSGGAVWSNRSAVLQGSVQDFGGDHSTRVYFTAYAGSTKVDGDGRTAGPGETVPFKFSIGDPDRVGGFDRLSIQVCELGAGGPQLCSPGINLHRDDLGERRVWRP</sequence>
<proteinExistence type="predicted"/>
<comment type="caution">
    <text evidence="2">The sequence shown here is derived from an EMBL/GenBank/DDBJ whole genome shotgun (WGS) entry which is preliminary data.</text>
</comment>
<dbReference type="Proteomes" id="UP000649955">
    <property type="component" value="Unassembled WGS sequence"/>
</dbReference>
<feature type="signal peptide" evidence="1">
    <location>
        <begin position="1"/>
        <end position="16"/>
    </location>
</feature>